<dbReference type="Pfam" id="PF13714">
    <property type="entry name" value="PEP_mutase"/>
    <property type="match status" value="1"/>
</dbReference>
<keyword evidence="3" id="KW-1185">Reference proteome</keyword>
<gene>
    <name evidence="2" type="ORF">ABIC75_002942</name>
</gene>
<organism evidence="2 3">
    <name type="scientific">Dyella japonica</name>
    <dbReference type="NCBI Taxonomy" id="231455"/>
    <lineage>
        <taxon>Bacteria</taxon>
        <taxon>Pseudomonadati</taxon>
        <taxon>Pseudomonadota</taxon>
        <taxon>Gammaproteobacteria</taxon>
        <taxon>Lysobacterales</taxon>
        <taxon>Rhodanobacteraceae</taxon>
        <taxon>Dyella</taxon>
    </lineage>
</organism>
<dbReference type="InterPro" id="IPR039556">
    <property type="entry name" value="ICL/PEPM"/>
</dbReference>
<dbReference type="EMBL" id="JBEPMU010000004">
    <property type="protein sequence ID" value="MET3653206.1"/>
    <property type="molecule type" value="Genomic_DNA"/>
</dbReference>
<dbReference type="PANTHER" id="PTHR42905:SF16">
    <property type="entry name" value="CARBOXYPHOSPHONOENOLPYRUVATE PHOSPHONOMUTASE-LIKE PROTEIN (AFU_ORTHOLOGUE AFUA_5G07230)"/>
    <property type="match status" value="1"/>
</dbReference>
<dbReference type="PANTHER" id="PTHR42905">
    <property type="entry name" value="PHOSPHOENOLPYRUVATE CARBOXYLASE"/>
    <property type="match status" value="1"/>
</dbReference>
<accession>A0ABV2JWJ3</accession>
<comment type="caution">
    <text evidence="2">The sequence shown here is derived from an EMBL/GenBank/DDBJ whole genome shotgun (WGS) entry which is preliminary data.</text>
</comment>
<keyword evidence="1" id="KW-0479">Metal-binding</keyword>
<dbReference type="InterPro" id="IPR015813">
    <property type="entry name" value="Pyrv/PenolPyrv_kinase-like_dom"/>
</dbReference>
<dbReference type="InterPro" id="IPR040442">
    <property type="entry name" value="Pyrv_kinase-like_dom_sf"/>
</dbReference>
<dbReference type="CDD" id="cd00377">
    <property type="entry name" value="ICL_PEPM"/>
    <property type="match status" value="1"/>
</dbReference>
<dbReference type="RefSeq" id="WP_354014598.1">
    <property type="nucleotide sequence ID" value="NZ_JBEPMU010000004.1"/>
</dbReference>
<dbReference type="SUPFAM" id="SSF51621">
    <property type="entry name" value="Phosphoenolpyruvate/pyruvate domain"/>
    <property type="match status" value="1"/>
</dbReference>
<name>A0ABV2JWJ3_9GAMM</name>
<dbReference type="Proteomes" id="UP001549184">
    <property type="component" value="Unassembled WGS sequence"/>
</dbReference>
<evidence type="ECO:0000256" key="1">
    <source>
        <dbReference type="ARBA" id="ARBA00022723"/>
    </source>
</evidence>
<reference evidence="2 3" key="1">
    <citation type="submission" date="2024-06" db="EMBL/GenBank/DDBJ databases">
        <title>Sorghum-associated microbial communities from plants grown in Nebraska, USA.</title>
        <authorList>
            <person name="Schachtman D."/>
        </authorList>
    </citation>
    <scope>NUCLEOTIDE SEQUENCE [LARGE SCALE GENOMIC DNA]</scope>
    <source>
        <strain evidence="2 3">1073</strain>
    </source>
</reference>
<dbReference type="Gene3D" id="3.20.20.60">
    <property type="entry name" value="Phosphoenolpyruvate-binding domains"/>
    <property type="match status" value="1"/>
</dbReference>
<sequence>MSHEQSARAQAFHQLHAGIEPLVLPNAWDAASARVIESAGAPAIATSSAAMAWTLGYPDGEQMTLDDLLTSCRRIADAVSVPLTVDIERGYGSDAEDTAGLVGALLQLGVVGINIEDGKDPVTGRLAGASVLAHRIACIRAVADHRGVPLFINARTDTYLTAGLAGEPRFEETRKRALAYVEAGANGIFVPGLADADEIRRLAALLPVPLNIYVGYPGAPDAATLRDLGVRRISLGCGTMQAVLAHLARIANEALNEGRFDTMGDHMLSVGEANGLFAPSSPRVFREARRSA</sequence>
<evidence type="ECO:0000313" key="3">
    <source>
        <dbReference type="Proteomes" id="UP001549184"/>
    </source>
</evidence>
<proteinExistence type="predicted"/>
<evidence type="ECO:0000313" key="2">
    <source>
        <dbReference type="EMBL" id="MET3653206.1"/>
    </source>
</evidence>
<protein>
    <submittedName>
        <fullName evidence="2">2-methylisocitrate lyase-like PEP mutase family enzyme</fullName>
    </submittedName>
</protein>